<keyword evidence="1" id="KW-0175">Coiled coil</keyword>
<dbReference type="Pfam" id="PF18476">
    <property type="entry name" value="PIN_8"/>
    <property type="match status" value="1"/>
</dbReference>
<evidence type="ECO:0000313" key="4">
    <source>
        <dbReference type="Proteomes" id="UP000220006"/>
    </source>
</evidence>
<evidence type="ECO:0000313" key="3">
    <source>
        <dbReference type="EMBL" id="PEC19562.1"/>
    </source>
</evidence>
<evidence type="ECO:0000259" key="2">
    <source>
        <dbReference type="Pfam" id="PF18476"/>
    </source>
</evidence>
<reference evidence="3 4" key="1">
    <citation type="submission" date="2017-09" db="EMBL/GenBank/DDBJ databases">
        <title>Large-scale bioinformatics analysis of Bacillus genomes uncovers conserved roles of natural products in bacterial physiology.</title>
        <authorList>
            <consortium name="Agbiome Team Llc"/>
            <person name="Bleich R.M."/>
            <person name="Grubbs K.J."/>
            <person name="Santa Maria K.C."/>
            <person name="Allen S.E."/>
            <person name="Farag S."/>
            <person name="Shank E.A."/>
            <person name="Bowers A."/>
        </authorList>
    </citation>
    <scope>NUCLEOTIDE SEQUENCE [LARGE SCALE GENOMIC DNA]</scope>
    <source>
        <strain evidence="3 4">AFS096845</strain>
    </source>
</reference>
<evidence type="ECO:0000256" key="1">
    <source>
        <dbReference type="SAM" id="Coils"/>
    </source>
</evidence>
<proteinExistence type="predicted"/>
<feature type="domain" description="PIN like" evidence="2">
    <location>
        <begin position="20"/>
        <end position="262"/>
    </location>
</feature>
<comment type="caution">
    <text evidence="3">The sequence shown here is derived from an EMBL/GenBank/DDBJ whole genome shotgun (WGS) entry which is preliminary data.</text>
</comment>
<feature type="coiled-coil region" evidence="1">
    <location>
        <begin position="115"/>
        <end position="149"/>
    </location>
</feature>
<accession>A0A2A7HR92</accession>
<gene>
    <name evidence="3" type="ORF">COM96_24480</name>
</gene>
<name>A0A2A7HR92_BACCE</name>
<dbReference type="RefSeq" id="WP_097905928.1">
    <property type="nucleotide sequence ID" value="NZ_NVLK01000064.1"/>
</dbReference>
<dbReference type="AlphaFoldDB" id="A0A2A7HR92"/>
<dbReference type="InterPro" id="IPR041578">
    <property type="entry name" value="PIN_8"/>
</dbReference>
<dbReference type="Proteomes" id="UP000220006">
    <property type="component" value="Unassembled WGS sequence"/>
</dbReference>
<organism evidence="3 4">
    <name type="scientific">Bacillus cereus</name>
    <dbReference type="NCBI Taxonomy" id="1396"/>
    <lineage>
        <taxon>Bacteria</taxon>
        <taxon>Bacillati</taxon>
        <taxon>Bacillota</taxon>
        <taxon>Bacilli</taxon>
        <taxon>Bacillales</taxon>
        <taxon>Bacillaceae</taxon>
        <taxon>Bacillus</taxon>
        <taxon>Bacillus cereus group</taxon>
    </lineage>
</organism>
<protein>
    <recommendedName>
        <fullName evidence="2">PIN like domain-containing protein</fullName>
    </recommendedName>
</protein>
<sequence length="442" mass="51554">MLNTVSFEDFKKFIDENNPLIVIDCCVLLDYYRYNSHTVNKRLEVLESIKNDIWIPFHVYSEFKTNHAPVKKTSYNKYNDVSTSMNNMISEFKLKLDTQAIQYGKYEFPKIHKLMDKIQTGIETIKNEVAVYKNEIRDEMERNKELIRDDKMVQFMDTLLKRSQVGESFSANQLLTICEEAQKRYEFHIPPGYMDKGKQSGKYEKQDPKKPYGDFIIWKSILKKAKEDRRSIIFTTSDNKEDWWKLEGENHNQKIIAPRSELIAEFNETVRNGCKFLMIPMEEFMDNYSKLRLNKISAFYANIDLNAVEIAKDYLSDYSPFQIASLLVMEGQLQGYMGMGVVEDIDEVIPEKVSIDEYYIDYNNDKTQAYISGSGTILAQASVTEGYSSENSKISTYQLGLTVLFTIEIAIEPSNEMYYCSNLNINYVTLENAKELHHVYLD</sequence>
<dbReference type="EMBL" id="NVLK01000064">
    <property type="protein sequence ID" value="PEC19562.1"/>
    <property type="molecule type" value="Genomic_DNA"/>
</dbReference>